<dbReference type="EMBL" id="JBHTGR010000023">
    <property type="protein sequence ID" value="MFC7747405.1"/>
    <property type="molecule type" value="Genomic_DNA"/>
</dbReference>
<sequence>MRDLGLEYVSDCEIIKDGKEETVKEEAKGGKRYELSSFYNKNPNFIEKLIKVFNEYSTYPLFLEEKNNG</sequence>
<accession>A0ABW2UVZ6</accession>
<reference evidence="2" key="1">
    <citation type="journal article" date="2019" name="Int. J. Syst. Evol. Microbiol.">
        <title>The Global Catalogue of Microorganisms (GCM) 10K type strain sequencing project: providing services to taxonomists for standard genome sequencing and annotation.</title>
        <authorList>
            <consortium name="The Broad Institute Genomics Platform"/>
            <consortium name="The Broad Institute Genome Sequencing Center for Infectious Disease"/>
            <person name="Wu L."/>
            <person name="Ma J."/>
        </authorList>
    </citation>
    <scope>NUCLEOTIDE SEQUENCE [LARGE SCALE GENOMIC DNA]</scope>
    <source>
        <strain evidence="2">JCM 30234</strain>
    </source>
</reference>
<name>A0ABW2UVZ6_9BACI</name>
<gene>
    <name evidence="1" type="ORF">ACFQU8_09185</name>
</gene>
<protein>
    <submittedName>
        <fullName evidence="1">Uncharacterized protein</fullName>
    </submittedName>
</protein>
<keyword evidence="2" id="KW-1185">Reference proteome</keyword>
<dbReference type="Proteomes" id="UP001596620">
    <property type="component" value="Unassembled WGS sequence"/>
</dbReference>
<organism evidence="1 2">
    <name type="scientific">Lentibacillus kimchii</name>
    <dbReference type="NCBI Taxonomy" id="1542911"/>
    <lineage>
        <taxon>Bacteria</taxon>
        <taxon>Bacillati</taxon>
        <taxon>Bacillota</taxon>
        <taxon>Bacilli</taxon>
        <taxon>Bacillales</taxon>
        <taxon>Bacillaceae</taxon>
        <taxon>Lentibacillus</taxon>
    </lineage>
</organism>
<dbReference type="RefSeq" id="WP_382359001.1">
    <property type="nucleotide sequence ID" value="NZ_JBHTGR010000023.1"/>
</dbReference>
<proteinExistence type="predicted"/>
<comment type="caution">
    <text evidence="1">The sequence shown here is derived from an EMBL/GenBank/DDBJ whole genome shotgun (WGS) entry which is preliminary data.</text>
</comment>
<evidence type="ECO:0000313" key="2">
    <source>
        <dbReference type="Proteomes" id="UP001596620"/>
    </source>
</evidence>
<evidence type="ECO:0000313" key="1">
    <source>
        <dbReference type="EMBL" id="MFC7747405.1"/>
    </source>
</evidence>